<gene>
    <name evidence="2" type="ORF">Rt10032_c04g1876</name>
</gene>
<proteinExistence type="predicted"/>
<name>A0A511KBV8_RHOTO</name>
<feature type="compositionally biased region" description="Basic residues" evidence="1">
    <location>
        <begin position="1"/>
        <end position="16"/>
    </location>
</feature>
<accession>A0A511KBV8</accession>
<evidence type="ECO:0000256" key="1">
    <source>
        <dbReference type="SAM" id="MobiDB-lite"/>
    </source>
</evidence>
<feature type="compositionally biased region" description="Polar residues" evidence="1">
    <location>
        <begin position="456"/>
        <end position="465"/>
    </location>
</feature>
<comment type="caution">
    <text evidence="2">The sequence shown here is derived from an EMBL/GenBank/DDBJ whole genome shotgun (WGS) entry which is preliminary data.</text>
</comment>
<evidence type="ECO:0000313" key="2">
    <source>
        <dbReference type="EMBL" id="GEM07859.1"/>
    </source>
</evidence>
<reference evidence="2 3" key="1">
    <citation type="submission" date="2019-07" db="EMBL/GenBank/DDBJ databases">
        <title>Rhodotorula toruloides NBRC10032 genome sequencing.</title>
        <authorList>
            <person name="Shida Y."/>
            <person name="Takaku H."/>
            <person name="Ogasawara W."/>
            <person name="Mori K."/>
        </authorList>
    </citation>
    <scope>NUCLEOTIDE SEQUENCE [LARGE SCALE GENOMIC DNA]</scope>
    <source>
        <strain evidence="2 3">NBRC10032</strain>
    </source>
</reference>
<dbReference type="EMBL" id="BJWK01000004">
    <property type="protein sequence ID" value="GEM07859.1"/>
    <property type="molecule type" value="Genomic_DNA"/>
</dbReference>
<protein>
    <submittedName>
        <fullName evidence="2">Uncharacterized protein</fullName>
    </submittedName>
</protein>
<feature type="region of interest" description="Disordered" evidence="1">
    <location>
        <begin position="456"/>
        <end position="481"/>
    </location>
</feature>
<dbReference type="AlphaFoldDB" id="A0A511KBV8"/>
<feature type="compositionally biased region" description="Basic and acidic residues" evidence="1">
    <location>
        <begin position="49"/>
        <end position="58"/>
    </location>
</feature>
<feature type="region of interest" description="Disordered" evidence="1">
    <location>
        <begin position="1"/>
        <end position="61"/>
    </location>
</feature>
<evidence type="ECO:0000313" key="3">
    <source>
        <dbReference type="Proteomes" id="UP000321518"/>
    </source>
</evidence>
<dbReference type="OrthoDB" id="5328412at2759"/>
<sequence length="578" mass="62886">MAPLKLPKRGKGKAKQTHIDFSSIDSARASAPQGWTRDDWLQGEDSGAEGDRQDEKGTRYQAGSKAARHFANATVCYRLAASLSPSDFDARYNAARAYQTLATDHTPPPGCVAALETARDGYREALAVLVRGQEGAATARIDALFNLAQADVAMFEMLEEGVVSESGEEERKAQLAKEARDLFVEVERLQRIEMDSFFGQGGLANADDDADTADESASVASGAETSVQAIQTTIVTPQLVIDTLLESIAFYISLHDSSLSSNPDTQAQLRQSALDSFARAIALRSALPGDNPELDFELAYVKATLLATFSPAEATPFLTHLLASSPFPRIDLLSLYADHLLDSLSLSNPLPTSLQTLQTALQTYEQAFSLLSNRLAPPKHIPAHHLPSLVSANLASRAQAHLLAYTLIQRAHAIDPTTTEAEVPLAQGEEHLHLAHSRALEASSASKSGLALAVSTSAASQSGPSTKPPLTIGRSPSTVEPRTDWRTLSSLRNALFILVRVRLRMDASAERWAAERARFWGLWKALGLSRGAQGESEATVRRREVRWWIEEIEGDKVAEFVGEEEARREREWWEGLVA</sequence>
<dbReference type="Proteomes" id="UP000321518">
    <property type="component" value="Unassembled WGS sequence"/>
</dbReference>
<organism evidence="2 3">
    <name type="scientific">Rhodotorula toruloides</name>
    <name type="common">Yeast</name>
    <name type="synonym">Rhodosporidium toruloides</name>
    <dbReference type="NCBI Taxonomy" id="5286"/>
    <lineage>
        <taxon>Eukaryota</taxon>
        <taxon>Fungi</taxon>
        <taxon>Dikarya</taxon>
        <taxon>Basidiomycota</taxon>
        <taxon>Pucciniomycotina</taxon>
        <taxon>Microbotryomycetes</taxon>
        <taxon>Sporidiobolales</taxon>
        <taxon>Sporidiobolaceae</taxon>
        <taxon>Rhodotorula</taxon>
    </lineage>
</organism>